<feature type="transmembrane region" description="Helical" evidence="6">
    <location>
        <begin position="158"/>
        <end position="175"/>
    </location>
</feature>
<dbReference type="InterPro" id="IPR000620">
    <property type="entry name" value="EamA_dom"/>
</dbReference>
<dbReference type="PANTHER" id="PTHR32322:SF2">
    <property type="entry name" value="EAMA DOMAIN-CONTAINING PROTEIN"/>
    <property type="match status" value="1"/>
</dbReference>
<feature type="transmembrane region" description="Helical" evidence="6">
    <location>
        <begin position="75"/>
        <end position="94"/>
    </location>
</feature>
<feature type="domain" description="EamA" evidence="7">
    <location>
        <begin position="6"/>
        <end position="144"/>
    </location>
</feature>
<evidence type="ECO:0000313" key="9">
    <source>
        <dbReference type="EMBL" id="RDY74543.1"/>
    </source>
</evidence>
<dbReference type="GeneID" id="66886512"/>
<dbReference type="SUPFAM" id="SSF103481">
    <property type="entry name" value="Multidrug resistance efflux transporter EmrE"/>
    <property type="match status" value="2"/>
</dbReference>
<dbReference type="Pfam" id="PF00892">
    <property type="entry name" value="EamA"/>
    <property type="match status" value="2"/>
</dbReference>
<dbReference type="OMA" id="MLAFWFY"/>
<comment type="similarity">
    <text evidence="2">Belongs to the EamA transporter family.</text>
</comment>
<feature type="transmembrane region" description="Helical" evidence="6">
    <location>
        <begin position="248"/>
        <end position="270"/>
    </location>
</feature>
<feature type="domain" description="EamA" evidence="7">
    <location>
        <begin position="157"/>
        <end position="290"/>
    </location>
</feature>
<evidence type="ECO:0000256" key="6">
    <source>
        <dbReference type="SAM" id="Phobius"/>
    </source>
</evidence>
<keyword evidence="4 6" id="KW-1133">Transmembrane helix</keyword>
<reference evidence="10 13" key="3">
    <citation type="submission" date="2018-12" db="EMBL/GenBank/DDBJ databases">
        <authorList>
            <consortium name="Pathogen Informatics"/>
        </authorList>
    </citation>
    <scope>NUCLEOTIDE SEQUENCE [LARGE SCALE GENOMIC DNA]</scope>
    <source>
        <strain evidence="10 13">NCTC8184</strain>
    </source>
</reference>
<dbReference type="PANTHER" id="PTHR32322">
    <property type="entry name" value="INNER MEMBRANE TRANSPORTER"/>
    <property type="match status" value="1"/>
</dbReference>
<reference evidence="9 12" key="2">
    <citation type="journal article" date="2018" name="Emerg. Microbes Infect.">
        <title>Phenotypic and molecular analysis of nontypeable Group B streptococci: identification of cps2a and hybrid cps2a/cps5 Group B streptococcal capsule gene clusters.</title>
        <authorList>
            <person name="Alhhazmi A."/>
            <person name="Tyrrell G.J."/>
        </authorList>
    </citation>
    <scope>NUCLEOTIDE SEQUENCE [LARGE SCALE GENOMIC DNA]</scope>
    <source>
        <strain evidence="9 12">PLGBS17</strain>
    </source>
</reference>
<evidence type="ECO:0000256" key="2">
    <source>
        <dbReference type="ARBA" id="ARBA00007362"/>
    </source>
</evidence>
<dbReference type="Proteomes" id="UP000035174">
    <property type="component" value="Unassembled WGS sequence"/>
</dbReference>
<evidence type="ECO:0000256" key="3">
    <source>
        <dbReference type="ARBA" id="ARBA00022692"/>
    </source>
</evidence>
<accession>A0A0H1IBX2</accession>
<feature type="transmembrane region" description="Helical" evidence="6">
    <location>
        <begin position="127"/>
        <end position="146"/>
    </location>
</feature>
<dbReference type="GO" id="GO:0016020">
    <property type="term" value="C:membrane"/>
    <property type="evidence" value="ECO:0007669"/>
    <property type="project" value="UniProtKB-SubCell"/>
</dbReference>
<dbReference type="EMBL" id="LCVB01000018">
    <property type="protein sequence ID" value="KLJ30257.1"/>
    <property type="molecule type" value="Genomic_DNA"/>
</dbReference>
<feature type="transmembrane region" description="Helical" evidence="6">
    <location>
        <begin position="276"/>
        <end position="295"/>
    </location>
</feature>
<keyword evidence="5 6" id="KW-0472">Membrane</keyword>
<evidence type="ECO:0000256" key="5">
    <source>
        <dbReference type="ARBA" id="ARBA00023136"/>
    </source>
</evidence>
<sequence>MTKKEKGTMMTLAAGLAWGISGISGQYLMSHGVHVNLLTSLRLLITGIFLLSLARSKQKEHLVAAWKQPKFLKQVLLFSIFGLVLNQYAFLRAIHLTNAGTATVLQYMAPILILSIVCILNRQRPTSFEIIAIAMAILGTYMIATHGKLGSLAITPKGLMWGLGSAITYSIYILLPVKLIHEWGSTIVIGSGMFIGGILFSLVTKAWQYPLQINVMSILAYIGIIGIGTIFAYTFFLKGVSIVGAVKGSLLASVEPVSSVFLTVLVLGEIFYPIDLLGMLFIFLAVTLISYKDLIALKKMKRVR</sequence>
<dbReference type="RefSeq" id="WP_000161968.1">
    <property type="nucleotide sequence ID" value="NZ_AP018935.1"/>
</dbReference>
<feature type="transmembrane region" description="Helical" evidence="6">
    <location>
        <begin position="35"/>
        <end position="54"/>
    </location>
</feature>
<evidence type="ECO:0000259" key="7">
    <source>
        <dbReference type="Pfam" id="PF00892"/>
    </source>
</evidence>
<evidence type="ECO:0000313" key="11">
    <source>
        <dbReference type="Proteomes" id="UP000035174"/>
    </source>
</evidence>
<evidence type="ECO:0000256" key="1">
    <source>
        <dbReference type="ARBA" id="ARBA00004127"/>
    </source>
</evidence>
<proteinExistence type="inferred from homology"/>
<dbReference type="AlphaFoldDB" id="A0A0H1IBX2"/>
<evidence type="ECO:0000313" key="13">
    <source>
        <dbReference type="Proteomes" id="UP000268870"/>
    </source>
</evidence>
<name>A0A0H1IBX2_STRAG</name>
<comment type="subcellular location">
    <subcellularLocation>
        <location evidence="1">Endomembrane system</location>
        <topology evidence="1">Multi-pass membrane protein</topology>
    </subcellularLocation>
</comment>
<feature type="transmembrane region" description="Helical" evidence="6">
    <location>
        <begin position="100"/>
        <end position="120"/>
    </location>
</feature>
<reference evidence="8 11" key="1">
    <citation type="journal article" date="2015" name="PLoS ONE">
        <title>Genomic analysis reveals the molecular basis for capsule loss in the group B streptococcus population.</title>
        <authorList>
            <consortium name="DEVANI Consortium"/>
            <person name="Rosini R."/>
            <person name="Campisi E."/>
            <person name="De Chiara M."/>
            <person name="Tettelin H."/>
            <person name="Rinaudo D."/>
            <person name="Toniolo C."/>
            <person name="Metruccio M."/>
            <person name="Guidotti S."/>
            <person name="Sorensen U.B."/>
            <person name="Kilian M."/>
            <person name="Ramirez M."/>
            <person name="Janulczyk R."/>
            <person name="Donati C."/>
            <person name="Grandi G."/>
            <person name="Margarit I."/>
        </authorList>
    </citation>
    <scope>NUCLEOTIDE SEQUENCE [LARGE SCALE GENOMIC DNA]</scope>
    <source>
        <strain evidence="8 11">ES-PW-063</strain>
    </source>
</reference>
<evidence type="ECO:0000313" key="12">
    <source>
        <dbReference type="Proteomes" id="UP000256718"/>
    </source>
</evidence>
<evidence type="ECO:0000313" key="10">
    <source>
        <dbReference type="EMBL" id="VED64260.1"/>
    </source>
</evidence>
<organism evidence="8 11">
    <name type="scientific">Streptococcus agalactiae</name>
    <dbReference type="NCBI Taxonomy" id="1311"/>
    <lineage>
        <taxon>Bacteria</taxon>
        <taxon>Bacillati</taxon>
        <taxon>Bacillota</taxon>
        <taxon>Bacilli</taxon>
        <taxon>Lactobacillales</taxon>
        <taxon>Streptococcaceae</taxon>
        <taxon>Streptococcus</taxon>
    </lineage>
</organism>
<dbReference type="InterPro" id="IPR037185">
    <property type="entry name" value="EmrE-like"/>
</dbReference>
<dbReference type="EMBL" id="LR134265">
    <property type="protein sequence ID" value="VED64260.1"/>
    <property type="molecule type" value="Genomic_DNA"/>
</dbReference>
<evidence type="ECO:0000313" key="8">
    <source>
        <dbReference type="EMBL" id="KLJ30257.1"/>
    </source>
</evidence>
<dbReference type="Proteomes" id="UP000268870">
    <property type="component" value="Chromosome"/>
</dbReference>
<dbReference type="EMBL" id="QHGZ01000258">
    <property type="protein sequence ID" value="RDY74543.1"/>
    <property type="molecule type" value="Genomic_DNA"/>
</dbReference>
<protein>
    <submittedName>
        <fullName evidence="10">Drug/metabolite transporter (DMT) superfamily protein</fullName>
    </submittedName>
    <submittedName>
        <fullName evidence="9">EamA family transporter</fullName>
    </submittedName>
    <submittedName>
        <fullName evidence="8">Multidrug DMT transporter</fullName>
    </submittedName>
</protein>
<keyword evidence="3 6" id="KW-0812">Transmembrane</keyword>
<dbReference type="Proteomes" id="UP000256718">
    <property type="component" value="Unassembled WGS sequence"/>
</dbReference>
<feature type="transmembrane region" description="Helical" evidence="6">
    <location>
        <begin position="213"/>
        <end position="236"/>
    </location>
</feature>
<gene>
    <name evidence="10" type="primary">yicL</name>
    <name evidence="9" type="ORF">C4618_12835</name>
    <name evidence="10" type="ORF">NCTC8184_00229</name>
    <name evidence="8" type="ORF">WA45_03330</name>
</gene>
<dbReference type="InterPro" id="IPR050638">
    <property type="entry name" value="AA-Vitamin_Transporters"/>
</dbReference>
<feature type="transmembrane region" description="Helical" evidence="6">
    <location>
        <begin position="187"/>
        <end position="207"/>
    </location>
</feature>
<evidence type="ECO:0000256" key="4">
    <source>
        <dbReference type="ARBA" id="ARBA00022989"/>
    </source>
</evidence>